<evidence type="ECO:0000313" key="3">
    <source>
        <dbReference type="EMBL" id="KAG7374837.1"/>
    </source>
</evidence>
<reference evidence="3" key="1">
    <citation type="journal article" date="2021" name="Sci. Rep.">
        <title>Diploid genomic architecture of Nitzschia inconspicua, an elite biomass production diatom.</title>
        <authorList>
            <person name="Oliver A."/>
            <person name="Podell S."/>
            <person name="Pinowska A."/>
            <person name="Traller J.C."/>
            <person name="Smith S.R."/>
            <person name="McClure R."/>
            <person name="Beliaev A."/>
            <person name="Bohutskyi P."/>
            <person name="Hill E.A."/>
            <person name="Rabines A."/>
            <person name="Zheng H."/>
            <person name="Allen L.Z."/>
            <person name="Kuo A."/>
            <person name="Grigoriev I.V."/>
            <person name="Allen A.E."/>
            <person name="Hazlebeck D."/>
            <person name="Allen E.E."/>
        </authorList>
    </citation>
    <scope>NUCLEOTIDE SEQUENCE</scope>
    <source>
        <strain evidence="3">Hildebrandi</strain>
    </source>
</reference>
<dbReference type="PANTHER" id="PTHR34826">
    <property type="entry name" value="UPF0590 PROTEIN C409.17C"/>
    <property type="match status" value="1"/>
</dbReference>
<dbReference type="OrthoDB" id="42898at2759"/>
<reference evidence="3" key="2">
    <citation type="submission" date="2021-04" db="EMBL/GenBank/DDBJ databases">
        <authorList>
            <person name="Podell S."/>
        </authorList>
    </citation>
    <scope>NUCLEOTIDE SEQUENCE</scope>
    <source>
        <strain evidence="3">Hildebrandi</strain>
    </source>
</reference>
<dbReference type="Proteomes" id="UP000693970">
    <property type="component" value="Unassembled WGS sequence"/>
</dbReference>
<keyword evidence="4" id="KW-1185">Reference proteome</keyword>
<accession>A0A9K3M6E2</accession>
<feature type="signal peptide" evidence="1">
    <location>
        <begin position="1"/>
        <end position="19"/>
    </location>
</feature>
<dbReference type="AlphaFoldDB" id="A0A9K3M6E2"/>
<evidence type="ECO:0000313" key="4">
    <source>
        <dbReference type="Proteomes" id="UP000693970"/>
    </source>
</evidence>
<keyword evidence="1" id="KW-0732">Signal</keyword>
<dbReference type="Pfam" id="PF08588">
    <property type="entry name" value="Duc1"/>
    <property type="match status" value="1"/>
</dbReference>
<name>A0A9K3M6E2_9STRA</name>
<proteinExistence type="predicted"/>
<feature type="domain" description="Domain of unknown function at the cortex 1" evidence="2">
    <location>
        <begin position="74"/>
        <end position="291"/>
    </location>
</feature>
<sequence>MASHYLRIIVVVLVSLAAGSTKHGFGEDSGLVGLPFSLLSPTEWTHRPVFIQAEGNNTRLLKSDNEFRGGLPLDEPIAFESDIFKGVIVIRLAHTTFDDNKPLPTWQCQFTLQGQFKEPIRMDELYMGEAYDRPLVGMPHPIVMKAVRKVFAFLVPGIQLDVDHPKHPRVLALYGGTVTALRVDKPGKEPNIAQVSRSDMAESSLLLSDKFTTAKARKSTLSRPRTASSLEFDTTHVYTFQHQDTVMNYTSYYANLAPGLIVDLIPHLDGQAMSLGAITNDGRWMFRFRIWNERTLLEWRKNDRRCE</sequence>
<gene>
    <name evidence="3" type="ORF">IV203_013932</name>
</gene>
<organism evidence="3 4">
    <name type="scientific">Nitzschia inconspicua</name>
    <dbReference type="NCBI Taxonomy" id="303405"/>
    <lineage>
        <taxon>Eukaryota</taxon>
        <taxon>Sar</taxon>
        <taxon>Stramenopiles</taxon>
        <taxon>Ochrophyta</taxon>
        <taxon>Bacillariophyta</taxon>
        <taxon>Bacillariophyceae</taxon>
        <taxon>Bacillariophycidae</taxon>
        <taxon>Bacillariales</taxon>
        <taxon>Bacillariaceae</taxon>
        <taxon>Nitzschia</taxon>
    </lineage>
</organism>
<evidence type="ECO:0000256" key="1">
    <source>
        <dbReference type="SAM" id="SignalP"/>
    </source>
</evidence>
<dbReference type="EMBL" id="JAGRRH010000001">
    <property type="protein sequence ID" value="KAG7374837.1"/>
    <property type="molecule type" value="Genomic_DNA"/>
</dbReference>
<evidence type="ECO:0000259" key="2">
    <source>
        <dbReference type="Pfam" id="PF08588"/>
    </source>
</evidence>
<protein>
    <recommendedName>
        <fullName evidence="2">Domain of unknown function at the cortex 1 domain-containing protein</fullName>
    </recommendedName>
</protein>
<dbReference type="PANTHER" id="PTHR34826:SF2">
    <property type="entry name" value="UPF0590 PROTEIN C409.17C"/>
    <property type="match status" value="1"/>
</dbReference>
<dbReference type="InterPro" id="IPR013897">
    <property type="entry name" value="Duc1"/>
</dbReference>
<feature type="chain" id="PRO_5039921617" description="Domain of unknown function at the cortex 1 domain-containing protein" evidence="1">
    <location>
        <begin position="20"/>
        <end position="307"/>
    </location>
</feature>
<comment type="caution">
    <text evidence="3">The sequence shown here is derived from an EMBL/GenBank/DDBJ whole genome shotgun (WGS) entry which is preliminary data.</text>
</comment>